<dbReference type="InterPro" id="IPR000542">
    <property type="entry name" value="Carn_acyl_trans"/>
</dbReference>
<dbReference type="InterPro" id="IPR050091">
    <property type="entry name" value="PKS_NRPS_Biosynth_Enz"/>
</dbReference>
<dbReference type="GO" id="GO:0016406">
    <property type="term" value="F:carnitine O-acyltransferase activity"/>
    <property type="evidence" value="ECO:0007669"/>
    <property type="project" value="UniProtKB-ARBA"/>
</dbReference>
<feature type="active site" description="Proton acceptor" evidence="13">
    <location>
        <position position="3017"/>
    </location>
</feature>
<dbReference type="GO" id="GO:0031177">
    <property type="term" value="F:phosphopantetheine binding"/>
    <property type="evidence" value="ECO:0007669"/>
    <property type="project" value="InterPro"/>
</dbReference>
<dbReference type="InterPro" id="IPR001227">
    <property type="entry name" value="Ac_transferase_dom_sf"/>
</dbReference>
<dbReference type="InterPro" id="IPR039551">
    <property type="entry name" value="Cho/carn_acyl_trans"/>
</dbReference>
<evidence type="ECO:0000256" key="3">
    <source>
        <dbReference type="ARBA" id="ARBA00022450"/>
    </source>
</evidence>
<dbReference type="GO" id="GO:0004312">
    <property type="term" value="F:fatty acid synthase activity"/>
    <property type="evidence" value="ECO:0007669"/>
    <property type="project" value="TreeGrafter"/>
</dbReference>
<name>A0AAE0MMH1_9PEZI</name>
<dbReference type="InterPro" id="IPR009081">
    <property type="entry name" value="PP-bd_ACP"/>
</dbReference>
<dbReference type="FunFam" id="3.40.50.720:FF:000209">
    <property type="entry name" value="Polyketide synthase Pks12"/>
    <property type="match status" value="1"/>
</dbReference>
<feature type="active site" description="Proton donor; for dehydratase activity" evidence="14">
    <location>
        <position position="1240"/>
    </location>
</feature>
<dbReference type="InterPro" id="IPR016036">
    <property type="entry name" value="Malonyl_transacylase_ACP-bd"/>
</dbReference>
<dbReference type="PROSITE" id="PS01162">
    <property type="entry name" value="QOR_ZETA_CRYSTAL"/>
    <property type="match status" value="1"/>
</dbReference>
<dbReference type="InterPro" id="IPR020806">
    <property type="entry name" value="PKS_PP-bd"/>
</dbReference>
<dbReference type="PANTHER" id="PTHR43775:SF22">
    <property type="entry name" value="SYNTHASE, PUTATIVE (JCVI)-RELATED"/>
    <property type="match status" value="1"/>
</dbReference>
<dbReference type="GO" id="GO:1901336">
    <property type="term" value="P:lactone biosynthetic process"/>
    <property type="evidence" value="ECO:0007669"/>
    <property type="project" value="UniProtKB-ARBA"/>
</dbReference>
<dbReference type="GO" id="GO:0044550">
    <property type="term" value="P:secondary metabolite biosynthetic process"/>
    <property type="evidence" value="ECO:0007669"/>
    <property type="project" value="UniProtKB-ARBA"/>
</dbReference>
<dbReference type="InterPro" id="IPR014030">
    <property type="entry name" value="Ketoacyl_synth_N"/>
</dbReference>
<dbReference type="Pfam" id="PF00109">
    <property type="entry name" value="ketoacyl-synt"/>
    <property type="match status" value="1"/>
</dbReference>
<evidence type="ECO:0000256" key="12">
    <source>
        <dbReference type="ARBA" id="ARBA00023315"/>
    </source>
</evidence>
<dbReference type="PROSITE" id="PS52004">
    <property type="entry name" value="KS3_2"/>
    <property type="match status" value="1"/>
</dbReference>
<feature type="compositionally biased region" description="Low complexity" evidence="15">
    <location>
        <begin position="2662"/>
        <end position="2702"/>
    </location>
</feature>
<dbReference type="PANTHER" id="PTHR43775">
    <property type="entry name" value="FATTY ACID SYNTHASE"/>
    <property type="match status" value="1"/>
</dbReference>
<dbReference type="InterPro" id="IPR013154">
    <property type="entry name" value="ADH-like_N"/>
</dbReference>
<dbReference type="Gene3D" id="3.40.47.10">
    <property type="match status" value="1"/>
</dbReference>
<organism evidence="19 20">
    <name type="scientific">Cercophora scortea</name>
    <dbReference type="NCBI Taxonomy" id="314031"/>
    <lineage>
        <taxon>Eukaryota</taxon>
        <taxon>Fungi</taxon>
        <taxon>Dikarya</taxon>
        <taxon>Ascomycota</taxon>
        <taxon>Pezizomycotina</taxon>
        <taxon>Sordariomycetes</taxon>
        <taxon>Sordariomycetidae</taxon>
        <taxon>Sordariales</taxon>
        <taxon>Lasiosphaeriaceae</taxon>
        <taxon>Cercophora</taxon>
    </lineage>
</organism>
<dbReference type="GO" id="GO:0006633">
    <property type="term" value="P:fatty acid biosynthetic process"/>
    <property type="evidence" value="ECO:0007669"/>
    <property type="project" value="TreeGrafter"/>
</dbReference>
<proteinExistence type="inferred from homology"/>
<dbReference type="Gene3D" id="3.40.50.720">
    <property type="entry name" value="NAD(P)-binding Rossmann-like Domain"/>
    <property type="match status" value="1"/>
</dbReference>
<dbReference type="Pfam" id="PF23114">
    <property type="entry name" value="NAD-bd_HRPKS_sdrA"/>
    <property type="match status" value="1"/>
</dbReference>
<evidence type="ECO:0000256" key="7">
    <source>
        <dbReference type="ARBA" id="ARBA00022832"/>
    </source>
</evidence>
<dbReference type="InterPro" id="IPR029063">
    <property type="entry name" value="SAM-dependent_MTases_sf"/>
</dbReference>
<keyword evidence="11" id="KW-0511">Multifunctional enzyme</keyword>
<dbReference type="EMBL" id="JAUEPO010000001">
    <property type="protein sequence ID" value="KAK3337595.1"/>
    <property type="molecule type" value="Genomic_DNA"/>
</dbReference>
<keyword evidence="4" id="KW-0597">Phosphoprotein</keyword>
<dbReference type="InterPro" id="IPR049900">
    <property type="entry name" value="PKS_mFAS_DH"/>
</dbReference>
<dbReference type="SUPFAM" id="SSF55048">
    <property type="entry name" value="Probable ACP-binding domain of malonyl-CoA ACP transacylase"/>
    <property type="match status" value="1"/>
</dbReference>
<dbReference type="InterPro" id="IPR042231">
    <property type="entry name" value="Cho/carn_acyl_trans_2"/>
</dbReference>
<dbReference type="InterPro" id="IPR020841">
    <property type="entry name" value="PKS_Beta-ketoAc_synthase_dom"/>
</dbReference>
<dbReference type="Gene3D" id="1.10.1200.10">
    <property type="entry name" value="ACP-like"/>
    <property type="match status" value="1"/>
</dbReference>
<dbReference type="SMART" id="SM00827">
    <property type="entry name" value="PKS_AT"/>
    <property type="match status" value="1"/>
</dbReference>
<dbReference type="Gene3D" id="3.90.180.10">
    <property type="entry name" value="Medium-chain alcohol dehydrogenases, catalytic domain"/>
    <property type="match status" value="1"/>
</dbReference>
<dbReference type="InterPro" id="IPR049552">
    <property type="entry name" value="PKS_DH_N"/>
</dbReference>
<dbReference type="Proteomes" id="UP001286456">
    <property type="component" value="Unassembled WGS sequence"/>
</dbReference>
<dbReference type="SMART" id="SM00823">
    <property type="entry name" value="PKS_PP"/>
    <property type="match status" value="1"/>
</dbReference>
<reference evidence="19" key="2">
    <citation type="submission" date="2023-06" db="EMBL/GenBank/DDBJ databases">
        <authorList>
            <consortium name="Lawrence Berkeley National Laboratory"/>
            <person name="Haridas S."/>
            <person name="Hensen N."/>
            <person name="Bonometti L."/>
            <person name="Westerberg I."/>
            <person name="Brannstrom I.O."/>
            <person name="Guillou S."/>
            <person name="Cros-Aarteil S."/>
            <person name="Calhoun S."/>
            <person name="Kuo A."/>
            <person name="Mondo S."/>
            <person name="Pangilinan J."/>
            <person name="Riley R."/>
            <person name="Labutti K."/>
            <person name="Andreopoulos B."/>
            <person name="Lipzen A."/>
            <person name="Chen C."/>
            <person name="Yanf M."/>
            <person name="Daum C."/>
            <person name="Ng V."/>
            <person name="Clum A."/>
            <person name="Steindorff A."/>
            <person name="Ohm R."/>
            <person name="Martin F."/>
            <person name="Silar P."/>
            <person name="Natvig D."/>
            <person name="Lalanne C."/>
            <person name="Gautier V."/>
            <person name="Ament-Velasquez S.L."/>
            <person name="Kruys A."/>
            <person name="Hutchinson M.I."/>
            <person name="Powell A.J."/>
            <person name="Barry K."/>
            <person name="Miller A.N."/>
            <person name="Grigoriev I.V."/>
            <person name="Debuchy R."/>
            <person name="Gladieux P."/>
            <person name="Thoren M.H."/>
            <person name="Johannesson H."/>
        </authorList>
    </citation>
    <scope>NUCLEOTIDE SEQUENCE</scope>
    <source>
        <strain evidence="19">SMH4131-1</strain>
    </source>
</reference>
<dbReference type="InterPro" id="IPR020843">
    <property type="entry name" value="ER"/>
</dbReference>
<dbReference type="Gene3D" id="3.10.129.110">
    <property type="entry name" value="Polyketide synthase dehydratase"/>
    <property type="match status" value="1"/>
</dbReference>
<reference evidence="19" key="1">
    <citation type="journal article" date="2023" name="Mol. Phylogenet. Evol.">
        <title>Genome-scale phylogeny and comparative genomics of the fungal order Sordariales.</title>
        <authorList>
            <person name="Hensen N."/>
            <person name="Bonometti L."/>
            <person name="Westerberg I."/>
            <person name="Brannstrom I.O."/>
            <person name="Guillou S."/>
            <person name="Cros-Aarteil S."/>
            <person name="Calhoun S."/>
            <person name="Haridas S."/>
            <person name="Kuo A."/>
            <person name="Mondo S."/>
            <person name="Pangilinan J."/>
            <person name="Riley R."/>
            <person name="LaButti K."/>
            <person name="Andreopoulos B."/>
            <person name="Lipzen A."/>
            <person name="Chen C."/>
            <person name="Yan M."/>
            <person name="Daum C."/>
            <person name="Ng V."/>
            <person name="Clum A."/>
            <person name="Steindorff A."/>
            <person name="Ohm R.A."/>
            <person name="Martin F."/>
            <person name="Silar P."/>
            <person name="Natvig D.O."/>
            <person name="Lalanne C."/>
            <person name="Gautier V."/>
            <person name="Ament-Velasquez S.L."/>
            <person name="Kruys A."/>
            <person name="Hutchinson M.I."/>
            <person name="Powell A.J."/>
            <person name="Barry K."/>
            <person name="Miller A.N."/>
            <person name="Grigoriev I.V."/>
            <person name="Debuchy R."/>
            <person name="Gladieux P."/>
            <person name="Hiltunen Thoren M."/>
            <person name="Johannesson H."/>
        </authorList>
    </citation>
    <scope>NUCLEOTIDE SEQUENCE</scope>
    <source>
        <strain evidence="19">SMH4131-1</strain>
    </source>
</reference>
<dbReference type="Pfam" id="PF08240">
    <property type="entry name" value="ADH_N"/>
    <property type="match status" value="1"/>
</dbReference>
<dbReference type="InterPro" id="IPR057326">
    <property type="entry name" value="KR_dom"/>
</dbReference>
<protein>
    <submittedName>
        <fullName evidence="19">Polyketide synthase</fullName>
    </submittedName>
</protein>
<dbReference type="InterPro" id="IPR036736">
    <property type="entry name" value="ACP-like_sf"/>
</dbReference>
<dbReference type="InterPro" id="IPR054514">
    <property type="entry name" value="RhiE-like_linker"/>
</dbReference>
<dbReference type="Pfam" id="PF00698">
    <property type="entry name" value="Acyl_transf_1"/>
    <property type="match status" value="1"/>
</dbReference>
<feature type="region of interest" description="Disordered" evidence="15">
    <location>
        <begin position="2513"/>
        <end position="2539"/>
    </location>
</feature>
<dbReference type="InterPro" id="IPR042572">
    <property type="entry name" value="Carn_acyl_trans_N"/>
</dbReference>
<evidence type="ECO:0000313" key="19">
    <source>
        <dbReference type="EMBL" id="KAK3337595.1"/>
    </source>
</evidence>
<evidence type="ECO:0000259" key="17">
    <source>
        <dbReference type="PROSITE" id="PS52004"/>
    </source>
</evidence>
<dbReference type="Pfam" id="PF08242">
    <property type="entry name" value="Methyltransf_12"/>
    <property type="match status" value="1"/>
</dbReference>
<evidence type="ECO:0000256" key="14">
    <source>
        <dbReference type="PROSITE-ProRule" id="PRU01363"/>
    </source>
</evidence>
<feature type="compositionally biased region" description="Polar residues" evidence="15">
    <location>
        <begin position="2521"/>
        <end position="2534"/>
    </location>
</feature>
<dbReference type="Gene3D" id="1.10.275.20">
    <property type="entry name" value="Choline/Carnitine o-acyltransferase"/>
    <property type="match status" value="1"/>
</dbReference>
<keyword evidence="3" id="KW-0596">Phosphopantetheine</keyword>
<dbReference type="SUPFAM" id="SSF47336">
    <property type="entry name" value="ACP-like"/>
    <property type="match status" value="1"/>
</dbReference>
<dbReference type="SUPFAM" id="SSF52777">
    <property type="entry name" value="CoA-dependent acyltransferases"/>
    <property type="match status" value="2"/>
</dbReference>
<keyword evidence="10" id="KW-0443">Lipid metabolism</keyword>
<keyword evidence="7" id="KW-0276">Fatty acid metabolism</keyword>
<keyword evidence="12" id="KW-0012">Acyltransferase</keyword>
<sequence length="3297" mass="356931">MAPENRIAIIGMACRLPGGGDTPESLWSMLAEGRDGWQEVPKDRWDWKSFYHKNPDQKEATNFSHAYFLNKDLSAFDARFFGVPGQEANGIDPQQRLALEIAYEAIENAGIPQESLRGSATSVHMAIFARDYDRIGYRDGAQLHKTHIIGSGDAILANRISYLMDLKGTSNTLDTGCSGGLVALHQACAALRTGEATLSLAGASQLLLSPDQSIAMSQLTNADGRCFTFDDRGAGYARGEGVGVLVLKRLDRAVADGDQIHAVIVESGANHDGKTSGIFLPNPDAQEALARSVYAKAGLDPTETLFVEAHGTGTQAGDSAEISSIAKVFGRAAGRTTDLPVGSIKTNIGHLESASGIASMIKAIMVLKKNQIPPQLNYANPKPTLHLEERGITIPVRLQSLTPEGHIGPRRVSVNSFGYGGTNAHAILEAYEPAPVTNGIVNGSEVNGHHVNGVNGANGANGINGDHTNGVNGVNGANDVNGATDTNGEHVNGVNGVNGDHVNGINGTNAPSTPTSTPKEKEKLIILSANSELSLTSLIASMQSWLCTPAAHSTPFTDLSYTLSVRRSKLPWRSSFLASSTSTLSTALSNAPRPVKSARDVAVAFVFTGQGAQWFGMGRELLTSSSAFRASIEDSDAIMKALGSEWDLVEELSRSKATSRVGESRFSQPLTTAVQIALVDLLATYGVQPEAVCGHSSGEVAAAYAAGALSRQAAMQVAYMRGIYSAEAKGLNATPGAMLAVGEGEEAVSKRIAQLDSKNGKIVVACVNSPESTTISGDVDAILELQGVLNEAGVFNRKLAVDSAYHSHHMEVVAGQYLTSIADLTHSAPREGVAFYSSVTGSRKEADFGPAYWVSNLVSQVKFSVASQLVAEHLAAAYTTAINVVIEIGPHAALSGPLRQSLSNYKLASGATFKYNYVSALVRNESAVSTILSLAGKLFEFGSSLQFEAVLNTNEGDSPSHSRPRVVDDLPTYPWDHSSKYWHESRLSKSHRLRPFPYHDLLGLFDVNSSPYEPRWRYHVSLEGLPWLRDHIVEGFVIFPGVGYLIMAIEAMKQLFQIRKVTGNIKSINFRNVTFAKPVVIHDDAAKGNKEIELQLIISPSRQHAGTPWENFRVLSYDAQTESWIDNCAGLVSWDSAVESTQSHDDPVGLRDDGLGHLTKAAAEQWLQKIQASCTVPVDAAALYRDMTVSGNEYGPSFQGMKEIHAGKNLGLAKIIIEDVVQQMPGHYMQPHTIHPTAFDSIIQLLAVVFRRECTAAAMMPVMLGDVSVAIDMDSTPGTEIIAALHMFPEGRRDATANFAAYQKQNDGSFRAVVTGTEIRPQAVGDADSDDAQKKITYRVEWNPDVEYITQDDFMEHVARRNLFDVDFHEKVTKEPAEAQLHLNDTVASIFIRRTVKRLREEGITSALNPHLTKLLNWMIKWDESDGVRFLEGLTAEDEANIIEQASASNIVGLTLTRLGPQYIDLFTGKADALELLVQDDLLGRLYSEYTLFNCHYAQMGEYMQTLVHKNPLMKILEIGAGTGGATMPLMSRIERDDRLLLDQYTYTDISSGFFERARSKFGRWANQIEFKTLDVSRDPLTQGYTTGTYDLIVASIVLHATPLMDVTMANVRKLLKPGGRLVLMELTAVSAAQNGIFGTLEGWWMSEDGRQDGPLLTVSEWDACLKRHGFSGTDLAIPAQKGRGSDVSTVIVSHAVETPAVDGQSIKPVASIHLGHSDEFQTAIGDALSLSLSTKDIKASHQPWGINESGLTIVIDSAEHPVLLNPSPETFEGFKQLLLQGKNILWVSVQSSGSPPSGEIGALKNMIIGMARVVRRENPGLRLVTVDVQDQLSSNGLEKVAKTLTDLAISSFWSPESIRADESEYSLLDGKVIIPRLVPDERFASYIDSRNPEQDKSDSLVDCKYLNKERPLVFDVQVPGLLNTIRFVDNDKLLTTPLGPDEVEIQARAHGVNFKDVFIALGQMAPGTIMAGEIAGVVTALGSNVADFKLGDRVTAILVDPFANVVRVNTSGVARIPDSVSFVEAASITIVYYTAWYCLTHVARLEKGQSVLIHAAAGGVGQAAIQLAKMIGAEIYATVGSAGKKKLIQEQYGIAEDHIFSSQSFKKHIMNATQGKGVDVVLNSLSGQVLMDSWDCVAQFGTFCEIGKADIIGRSSLNMANFDKQATFAAVDVSHMYTQRPAYVARGFREIFDMVDQGLLKTVYPVTTYPMTNIVDAFRLIAARKHTGKLVLVADEETQVQATRPKALPVRLSRDGTYVIGGGVGDLGKRMSVFLAEKGAGHIVALTRRNVSAEEAAPGLAETISKLGGTLHVVQCDIGDEESTRAAAEKIASLPPVRGVIQSALVLRDHPLEYMDLGEWNIAVKPKVQGTINMHNAFCSPETTDFFIMLSSVASIIGSNSQSNYAAGNAFQDFFARAQQQYSKGITHYTTINIGAVEGSEQIARALDQKSEIIRIIGSVSFDDVFNTLEYAMGPQARIDEANQALMHFNRDTMEDAAGPSALGDHIYDHVPSKRRQGDKTVNSAADNKSKPSAAQGVEQAENIAEAEELMKEALLEKFAAFIGDAVPDDQPVASLGLDSLVSIELKNWVKHTFGTPLQTSELSGAPSVIALSKLIVSRMELQCKPKVNGASAEEEETQTEQKAEQKAEAVTTNGHANGQTNGTNGHANGVNGHANGDTNGHTNGTNGTNTVNGTNGHTNGTKTGHGLDCCKVHKEVPAQPLPDLDDTLDYWLEANEHLFSAEQLVSIHQDIQALRAPDSPARQILHDLYAAHGHDKTNGWFTDIVTDARFLSSRGPIAPYASIMGGHRDSKTPHTQAERAAIITQAALSFKRAVKAGEVEPLDLGGKPECTSRWSWLFNSTRVPQLKCDKMVSYADEQSVRDHVAVLRNGHVFKVSLQDADGNDVSPQELQATFNAIIAQVDPEDVLWSGILTTDERDSWATNRETLTALSPENAAYFQVIDSAMFVLCLDSGSPDSPEQIARQGYIGDGANRWFDKVLQFYVSANGLSGQISEHGIIDGTTPARLIEWLAKAIDSYTPPTTDGDTHPTTNLEELTLQLTPEISNQIILLRKHFKQTTSAGTYIREDLPELSTSFLLHSRAPIKATIDLTFNLAVRLFFGQNMLAWEPISAAHFHTGRADALQRSSPAVNAFCTAAADPSTPLTDLKLLLSAAAKQMNTSMQIGMTGRSYLRVFEVLSYLWPEQGPLKPAFLSEMVFFGRPHPPIYCQSNAIEADVSVIDDFVHLMPDAAGFWAIMVPGKDRVRVSLTGGAGGRAEEFVKELHRAAGIVKGIVEV</sequence>
<feature type="region of interest" description="N-terminal hotdog fold" evidence="14">
    <location>
        <begin position="999"/>
        <end position="1139"/>
    </location>
</feature>
<dbReference type="Pfam" id="PF21089">
    <property type="entry name" value="PKS_DH_N"/>
    <property type="match status" value="1"/>
</dbReference>
<dbReference type="SUPFAM" id="SSF53901">
    <property type="entry name" value="Thiolase-like"/>
    <property type="match status" value="1"/>
</dbReference>
<dbReference type="InterPro" id="IPR056501">
    <property type="entry name" value="NAD-bd_HRPKS_sdrA"/>
</dbReference>
<dbReference type="InterPro" id="IPR016035">
    <property type="entry name" value="Acyl_Trfase/lysoPLipase"/>
</dbReference>
<dbReference type="Pfam" id="PF00550">
    <property type="entry name" value="PP-binding"/>
    <property type="match status" value="1"/>
</dbReference>
<evidence type="ECO:0000256" key="4">
    <source>
        <dbReference type="ARBA" id="ARBA00022553"/>
    </source>
</evidence>
<keyword evidence="5" id="KW-0808">Transferase</keyword>
<feature type="domain" description="PKS/mFAS DH" evidence="18">
    <location>
        <begin position="999"/>
        <end position="1328"/>
    </location>
</feature>
<evidence type="ECO:0000256" key="10">
    <source>
        <dbReference type="ARBA" id="ARBA00023098"/>
    </source>
</evidence>
<dbReference type="PROSITE" id="PS50075">
    <property type="entry name" value="CARRIER"/>
    <property type="match status" value="1"/>
</dbReference>
<evidence type="ECO:0000256" key="11">
    <source>
        <dbReference type="ARBA" id="ARBA00023268"/>
    </source>
</evidence>
<dbReference type="Gene3D" id="3.30.70.3290">
    <property type="match status" value="1"/>
</dbReference>
<dbReference type="Pfam" id="PF00755">
    <property type="entry name" value="Carn_acyltransf"/>
    <property type="match status" value="1"/>
</dbReference>
<comment type="similarity">
    <text evidence="1">Belongs to the carnitine/choline acetyltransferase family.</text>
</comment>
<keyword evidence="6" id="KW-0677">Repeat</keyword>
<dbReference type="SMART" id="SM00825">
    <property type="entry name" value="PKS_KS"/>
    <property type="match status" value="1"/>
</dbReference>
<dbReference type="InterPro" id="IPR011032">
    <property type="entry name" value="GroES-like_sf"/>
</dbReference>
<keyword evidence="2" id="KW-0813">Transport</keyword>
<evidence type="ECO:0000256" key="9">
    <source>
        <dbReference type="ARBA" id="ARBA00023002"/>
    </source>
</evidence>
<dbReference type="Pfam" id="PF22336">
    <property type="entry name" value="RhiE-like_linker"/>
    <property type="match status" value="1"/>
</dbReference>
<dbReference type="PROSITE" id="PS00440">
    <property type="entry name" value="ACYLTRANSF_C_2"/>
    <property type="match status" value="1"/>
</dbReference>
<evidence type="ECO:0000313" key="20">
    <source>
        <dbReference type="Proteomes" id="UP001286456"/>
    </source>
</evidence>
<dbReference type="InterPro" id="IPR014043">
    <property type="entry name" value="Acyl_transferase_dom"/>
</dbReference>
<dbReference type="GO" id="GO:0008270">
    <property type="term" value="F:zinc ion binding"/>
    <property type="evidence" value="ECO:0007669"/>
    <property type="project" value="InterPro"/>
</dbReference>
<dbReference type="InterPro" id="IPR023213">
    <property type="entry name" value="CAT-like_dom_sf"/>
</dbReference>
<keyword evidence="20" id="KW-1185">Reference proteome</keyword>
<feature type="region of interest" description="Disordered" evidence="15">
    <location>
        <begin position="499"/>
        <end position="519"/>
    </location>
</feature>
<dbReference type="Gene3D" id="3.40.366.10">
    <property type="entry name" value="Malonyl-Coenzyme A Acyl Carrier Protein, domain 2"/>
    <property type="match status" value="1"/>
</dbReference>
<gene>
    <name evidence="19" type="ORF">B0T19DRAFT_455466</name>
</gene>
<dbReference type="InterPro" id="IPR013968">
    <property type="entry name" value="PKS_KR"/>
</dbReference>
<feature type="compositionally biased region" description="Polar residues" evidence="15">
    <location>
        <begin position="508"/>
        <end position="517"/>
    </location>
</feature>
<dbReference type="SUPFAM" id="SSF50129">
    <property type="entry name" value="GroES-like"/>
    <property type="match status" value="1"/>
</dbReference>
<feature type="region of interest" description="C-terminal hotdog fold" evidence="14">
    <location>
        <begin position="1175"/>
        <end position="1328"/>
    </location>
</feature>
<dbReference type="SUPFAM" id="SSF53335">
    <property type="entry name" value="S-adenosyl-L-methionine-dependent methyltransferases"/>
    <property type="match status" value="1"/>
</dbReference>
<evidence type="ECO:0000256" key="2">
    <source>
        <dbReference type="ARBA" id="ARBA00022448"/>
    </source>
</evidence>
<feature type="domain" description="Ketosynthase family 3 (KS3)" evidence="17">
    <location>
        <begin position="4"/>
        <end position="430"/>
    </location>
</feature>
<evidence type="ECO:0000256" key="5">
    <source>
        <dbReference type="ARBA" id="ARBA00022679"/>
    </source>
</evidence>
<dbReference type="SMART" id="SM00829">
    <property type="entry name" value="PKS_ER"/>
    <property type="match status" value="1"/>
</dbReference>
<dbReference type="InterPro" id="IPR002364">
    <property type="entry name" value="Quin_OxRdtase/zeta-crystal_CS"/>
</dbReference>
<dbReference type="CDD" id="cd02440">
    <property type="entry name" value="AdoMet_MTases"/>
    <property type="match status" value="1"/>
</dbReference>
<dbReference type="InterPro" id="IPR020807">
    <property type="entry name" value="PKS_DH"/>
</dbReference>
<dbReference type="Pfam" id="PF13602">
    <property type="entry name" value="ADH_zinc_N_2"/>
    <property type="match status" value="1"/>
</dbReference>
<feature type="region of interest" description="Disordered" evidence="15">
    <location>
        <begin position="2628"/>
        <end position="2702"/>
    </location>
</feature>
<dbReference type="Gene3D" id="3.30.559.10">
    <property type="entry name" value="Chloramphenicol acetyltransferase-like domain"/>
    <property type="match status" value="1"/>
</dbReference>
<feature type="active site" description="Proton acceptor; for dehydratase activity" evidence="14">
    <location>
        <position position="1031"/>
    </location>
</feature>
<accession>A0AAE0MMH1</accession>
<dbReference type="CDD" id="cd00833">
    <property type="entry name" value="PKS"/>
    <property type="match status" value="1"/>
</dbReference>
<dbReference type="CDD" id="cd05195">
    <property type="entry name" value="enoyl_red"/>
    <property type="match status" value="1"/>
</dbReference>
<dbReference type="GO" id="GO:0016491">
    <property type="term" value="F:oxidoreductase activity"/>
    <property type="evidence" value="ECO:0007669"/>
    <property type="project" value="UniProtKB-KW"/>
</dbReference>
<dbReference type="Pfam" id="PF14765">
    <property type="entry name" value="PS-DH"/>
    <property type="match status" value="1"/>
</dbReference>
<keyword evidence="9" id="KW-0560">Oxidoreductase</keyword>
<evidence type="ECO:0000256" key="13">
    <source>
        <dbReference type="PIRSR" id="PIRSR600542-1"/>
    </source>
</evidence>
<dbReference type="InterPro" id="IPR042104">
    <property type="entry name" value="PKS_dehydratase_sf"/>
</dbReference>
<comment type="caution">
    <text evidence="19">The sequence shown here is derived from an EMBL/GenBank/DDBJ whole genome shotgun (WGS) entry which is preliminary data.</text>
</comment>
<keyword evidence="8" id="KW-0521">NADP</keyword>
<dbReference type="Pfam" id="PF02801">
    <property type="entry name" value="Ketoacyl-synt_C"/>
    <property type="match status" value="1"/>
</dbReference>
<dbReference type="InterPro" id="IPR036291">
    <property type="entry name" value="NAD(P)-bd_dom_sf"/>
</dbReference>
<dbReference type="SMART" id="SM00826">
    <property type="entry name" value="PKS_DH"/>
    <property type="match status" value="1"/>
</dbReference>
<dbReference type="InterPro" id="IPR014031">
    <property type="entry name" value="Ketoacyl_synth_C"/>
</dbReference>
<dbReference type="SMART" id="SM00822">
    <property type="entry name" value="PKS_KR"/>
    <property type="match status" value="1"/>
</dbReference>
<dbReference type="PROSITE" id="PS52019">
    <property type="entry name" value="PKS_MFAS_DH"/>
    <property type="match status" value="1"/>
</dbReference>
<evidence type="ECO:0000259" key="18">
    <source>
        <dbReference type="PROSITE" id="PS52019"/>
    </source>
</evidence>
<dbReference type="InterPro" id="IPR013217">
    <property type="entry name" value="Methyltransf_12"/>
</dbReference>
<evidence type="ECO:0000259" key="16">
    <source>
        <dbReference type="PROSITE" id="PS50075"/>
    </source>
</evidence>
<dbReference type="Gene3D" id="3.30.559.70">
    <property type="entry name" value="Choline/Carnitine o-acyltransferase, domain 2"/>
    <property type="match status" value="1"/>
</dbReference>
<dbReference type="SUPFAM" id="SSF51735">
    <property type="entry name" value="NAD(P)-binding Rossmann-fold domains"/>
    <property type="match status" value="2"/>
</dbReference>
<evidence type="ECO:0000256" key="8">
    <source>
        <dbReference type="ARBA" id="ARBA00022857"/>
    </source>
</evidence>
<evidence type="ECO:0000256" key="15">
    <source>
        <dbReference type="SAM" id="MobiDB-lite"/>
    </source>
</evidence>
<dbReference type="InterPro" id="IPR016039">
    <property type="entry name" value="Thiolase-like"/>
</dbReference>
<dbReference type="Gene3D" id="3.40.50.150">
    <property type="entry name" value="Vaccinia Virus protein VP39"/>
    <property type="match status" value="1"/>
</dbReference>
<evidence type="ECO:0000256" key="1">
    <source>
        <dbReference type="ARBA" id="ARBA00005232"/>
    </source>
</evidence>
<dbReference type="InterPro" id="IPR049551">
    <property type="entry name" value="PKS_DH_C"/>
</dbReference>
<evidence type="ECO:0000256" key="6">
    <source>
        <dbReference type="ARBA" id="ARBA00022737"/>
    </source>
</evidence>
<dbReference type="Pfam" id="PF08659">
    <property type="entry name" value="KR"/>
    <property type="match status" value="1"/>
</dbReference>
<feature type="domain" description="Carrier" evidence="16">
    <location>
        <begin position="2547"/>
        <end position="2621"/>
    </location>
</feature>
<feature type="compositionally biased region" description="Polar residues" evidence="15">
    <location>
        <begin position="2652"/>
        <end position="2661"/>
    </location>
</feature>
<dbReference type="SUPFAM" id="SSF52151">
    <property type="entry name" value="FabD/lysophospholipase-like"/>
    <property type="match status" value="1"/>
</dbReference>